<dbReference type="AlphaFoldDB" id="A0A2T5GRL8"/>
<proteinExistence type="predicted"/>
<feature type="domain" description="DUF1206" evidence="2">
    <location>
        <begin position="95"/>
        <end position="169"/>
    </location>
</feature>
<feature type="transmembrane region" description="Helical" evidence="1">
    <location>
        <begin position="238"/>
        <end position="256"/>
    </location>
</feature>
<feature type="transmembrane region" description="Helical" evidence="1">
    <location>
        <begin position="54"/>
        <end position="74"/>
    </location>
</feature>
<feature type="transmembrane region" description="Helical" evidence="1">
    <location>
        <begin position="95"/>
        <end position="112"/>
    </location>
</feature>
<feature type="transmembrane region" description="Helical" evidence="1">
    <location>
        <begin position="144"/>
        <end position="161"/>
    </location>
</feature>
<comment type="caution">
    <text evidence="3">The sequence shown here is derived from an EMBL/GenBank/DDBJ whole genome shotgun (WGS) entry which is preliminary data.</text>
</comment>
<dbReference type="RefSeq" id="WP_107956407.1">
    <property type="nucleotide sequence ID" value="NZ_QAOG01000001.1"/>
</dbReference>
<dbReference type="EMBL" id="QAOG01000001">
    <property type="protein sequence ID" value="PTQ61977.1"/>
    <property type="molecule type" value="Genomic_DNA"/>
</dbReference>
<evidence type="ECO:0000256" key="1">
    <source>
        <dbReference type="SAM" id="Phobius"/>
    </source>
</evidence>
<feature type="transmembrane region" description="Helical" evidence="1">
    <location>
        <begin position="198"/>
        <end position="218"/>
    </location>
</feature>
<evidence type="ECO:0000259" key="2">
    <source>
        <dbReference type="Pfam" id="PF06724"/>
    </source>
</evidence>
<evidence type="ECO:0000313" key="4">
    <source>
        <dbReference type="Proteomes" id="UP000244189"/>
    </source>
</evidence>
<keyword evidence="4" id="KW-1185">Reference proteome</keyword>
<gene>
    <name evidence="3" type="ORF">C8J26_0248</name>
</gene>
<evidence type="ECO:0000313" key="3">
    <source>
        <dbReference type="EMBL" id="PTQ61977.1"/>
    </source>
</evidence>
<organism evidence="3 4">
    <name type="scientific">Sphingomonas aurantiaca</name>
    <dbReference type="NCBI Taxonomy" id="185949"/>
    <lineage>
        <taxon>Bacteria</taxon>
        <taxon>Pseudomonadati</taxon>
        <taxon>Pseudomonadota</taxon>
        <taxon>Alphaproteobacteria</taxon>
        <taxon>Sphingomonadales</taxon>
        <taxon>Sphingomonadaceae</taxon>
        <taxon>Sphingomonas</taxon>
    </lineage>
</organism>
<dbReference type="Proteomes" id="UP000244189">
    <property type="component" value="Unassembled WGS sequence"/>
</dbReference>
<dbReference type="InterPro" id="IPR009597">
    <property type="entry name" value="DUF1206"/>
</dbReference>
<keyword evidence="1" id="KW-1133">Transmembrane helix</keyword>
<name>A0A2T5GRL8_9SPHN</name>
<protein>
    <submittedName>
        <fullName evidence="3">Uncharacterized protein DUF1206</fullName>
    </submittedName>
</protein>
<reference evidence="3 4" key="1">
    <citation type="submission" date="2018-04" db="EMBL/GenBank/DDBJ databases">
        <title>Genomic Encyclopedia of Type Strains, Phase III (KMG-III): the genomes of soil and plant-associated and newly described type strains.</title>
        <authorList>
            <person name="Whitman W."/>
        </authorList>
    </citation>
    <scope>NUCLEOTIDE SEQUENCE [LARGE SCALE GENOMIC DNA]</scope>
    <source>
        <strain evidence="3 4">MA101b</strain>
    </source>
</reference>
<keyword evidence="1" id="KW-0812">Transmembrane</keyword>
<dbReference type="Pfam" id="PF06724">
    <property type="entry name" value="DUF1206"/>
    <property type="match status" value="3"/>
</dbReference>
<keyword evidence="1" id="KW-0472">Membrane</keyword>
<feature type="domain" description="DUF1206" evidence="2">
    <location>
        <begin position="192"/>
        <end position="261"/>
    </location>
</feature>
<accession>A0A2T5GRL8</accession>
<feature type="domain" description="DUF1206" evidence="2">
    <location>
        <begin position="13"/>
        <end position="78"/>
    </location>
</feature>
<feature type="transmembrane region" description="Helical" evidence="1">
    <location>
        <begin position="15"/>
        <end position="34"/>
    </location>
</feature>
<sequence>MISDANATWLAKLGFAARGVVYILVGWFAVDAALRGGEVADNQGAIGSMADEAFGPVLLAIIAAGLLGYAVWRLTEAAANPEQIGRDVKGSLKRIGHVVSGIAHLILAWTAAKLALKTGSRDAAVSPGDESARDWTALLLDQPAGRLLVGAVAIGVLVAAFQQGQKAWRGDFIRDLRGDAPAPGYVCTMGRIGYGARALVFLIVAGLFGLAAWSAHASDAGGVADALEKLQSQPGGKWLLALTGLGLALFGAYSLIEARFRRLHVDLPGTD</sequence>